<keyword evidence="4" id="KW-1185">Reference proteome</keyword>
<proteinExistence type="predicted"/>
<name>A0A378I6Y9_9GAMM</name>
<dbReference type="EMBL" id="LNXT01000048">
    <property type="protein sequence ID" value="KTC68309.1"/>
    <property type="molecule type" value="Genomic_DNA"/>
</dbReference>
<evidence type="ECO:0000256" key="1">
    <source>
        <dbReference type="SAM" id="MobiDB-lite"/>
    </source>
</evidence>
<evidence type="ECO:0000313" key="4">
    <source>
        <dbReference type="Proteomes" id="UP000054735"/>
    </source>
</evidence>
<evidence type="ECO:0000313" key="5">
    <source>
        <dbReference type="Proteomes" id="UP000255066"/>
    </source>
</evidence>
<protein>
    <submittedName>
        <fullName evidence="3">Uncharacterized protein</fullName>
    </submittedName>
</protein>
<dbReference type="OrthoDB" id="5653662at2"/>
<dbReference type="Proteomes" id="UP000255066">
    <property type="component" value="Unassembled WGS sequence"/>
</dbReference>
<dbReference type="RefSeq" id="WP_058524882.1">
    <property type="nucleotide sequence ID" value="NZ_CAAAHV010000021.1"/>
</dbReference>
<evidence type="ECO:0000313" key="3">
    <source>
        <dbReference type="EMBL" id="STX30978.1"/>
    </source>
</evidence>
<organism evidence="3 5">
    <name type="scientific">Legionella birminghamensis</name>
    <dbReference type="NCBI Taxonomy" id="28083"/>
    <lineage>
        <taxon>Bacteria</taxon>
        <taxon>Pseudomonadati</taxon>
        <taxon>Pseudomonadota</taxon>
        <taxon>Gammaproteobacteria</taxon>
        <taxon>Legionellales</taxon>
        <taxon>Legionellaceae</taxon>
        <taxon>Legionella</taxon>
    </lineage>
</organism>
<dbReference type="Proteomes" id="UP000054735">
    <property type="component" value="Unassembled WGS sequence"/>
</dbReference>
<dbReference type="EMBL" id="UGNW01000001">
    <property type="protein sequence ID" value="STX30978.1"/>
    <property type="molecule type" value="Genomic_DNA"/>
</dbReference>
<evidence type="ECO:0000313" key="2">
    <source>
        <dbReference type="EMBL" id="KTC68309.1"/>
    </source>
</evidence>
<accession>A0A378I6Y9</accession>
<feature type="region of interest" description="Disordered" evidence="1">
    <location>
        <begin position="56"/>
        <end position="92"/>
    </location>
</feature>
<sequence length="211" mass="23725">MKIINQPANFNALSKPSLAPESFSAWLNQPNSTQGDSYYIEHLEEFQKNALRFDNKSEKDTHPQSGNNSDAKQSFSRELLTPESSGLSKSLPWQKENDAVPLTEIVALENDFNQLIGHFSEGQGMGFISTSIRFETQPHKPAAQPAPPTAPITRRPLNPFQLFVENNELELALAIPEQLESQRKEIIREIRELVSSKGFILKKLIINGVKQ</sequence>
<reference evidence="2 4" key="1">
    <citation type="submission" date="2015-11" db="EMBL/GenBank/DDBJ databases">
        <title>Genomic analysis of 38 Legionella species identifies large and diverse effector repertoires.</title>
        <authorList>
            <person name="Burstein D."/>
            <person name="Amaro F."/>
            <person name="Zusman T."/>
            <person name="Lifshitz Z."/>
            <person name="Cohen O."/>
            <person name="Gilbert J.A."/>
            <person name="Pupko T."/>
            <person name="Shuman H.A."/>
            <person name="Segal G."/>
        </authorList>
    </citation>
    <scope>NUCLEOTIDE SEQUENCE [LARGE SCALE GENOMIC DNA]</scope>
    <source>
        <strain evidence="2 4">CDC#1407-AL-14</strain>
    </source>
</reference>
<feature type="compositionally biased region" description="Polar residues" evidence="1">
    <location>
        <begin position="63"/>
        <end position="88"/>
    </location>
</feature>
<dbReference type="AlphaFoldDB" id="A0A378I6Y9"/>
<gene>
    <name evidence="2" type="ORF">Lbir_2911</name>
    <name evidence="3" type="ORF">NCTC12437_00745</name>
</gene>
<reference evidence="3 5" key="2">
    <citation type="submission" date="2018-06" db="EMBL/GenBank/DDBJ databases">
        <authorList>
            <consortium name="Pathogen Informatics"/>
            <person name="Doyle S."/>
        </authorList>
    </citation>
    <scope>NUCLEOTIDE SEQUENCE [LARGE SCALE GENOMIC DNA]</scope>
    <source>
        <strain evidence="3 5">NCTC12437</strain>
    </source>
</reference>
<dbReference type="STRING" id="28083.Lbir_2911"/>